<organism evidence="2 3">
    <name type="scientific">Rhizobium metallidurans</name>
    <dbReference type="NCBI Taxonomy" id="1265931"/>
    <lineage>
        <taxon>Bacteria</taxon>
        <taxon>Pseudomonadati</taxon>
        <taxon>Pseudomonadota</taxon>
        <taxon>Alphaproteobacteria</taxon>
        <taxon>Hyphomicrobiales</taxon>
        <taxon>Rhizobiaceae</taxon>
        <taxon>Rhizobium/Agrobacterium group</taxon>
        <taxon>Rhizobium</taxon>
    </lineage>
</organism>
<protein>
    <submittedName>
        <fullName evidence="2">Uncharacterized protein</fullName>
    </submittedName>
</protein>
<feature type="chain" id="PRO_5031540034" evidence="1">
    <location>
        <begin position="38"/>
        <end position="120"/>
    </location>
</feature>
<comment type="caution">
    <text evidence="2">The sequence shown here is derived from an EMBL/GenBank/DDBJ whole genome shotgun (WGS) entry which is preliminary data.</text>
</comment>
<dbReference type="AlphaFoldDB" id="A0A7W6CUI7"/>
<feature type="signal peptide" evidence="1">
    <location>
        <begin position="1"/>
        <end position="37"/>
    </location>
</feature>
<reference evidence="2 3" key="1">
    <citation type="submission" date="2020-08" db="EMBL/GenBank/DDBJ databases">
        <title>Genomic Encyclopedia of Type Strains, Phase IV (KMG-IV): sequencing the most valuable type-strain genomes for metagenomic binning, comparative biology and taxonomic classification.</title>
        <authorList>
            <person name="Goeker M."/>
        </authorList>
    </citation>
    <scope>NUCLEOTIDE SEQUENCE [LARGE SCALE GENOMIC DNA]</scope>
    <source>
        <strain evidence="2 3">DSM 26575</strain>
    </source>
</reference>
<dbReference type="Proteomes" id="UP000582090">
    <property type="component" value="Unassembled WGS sequence"/>
</dbReference>
<accession>A0A7W6CUI7</accession>
<evidence type="ECO:0000256" key="1">
    <source>
        <dbReference type="SAM" id="SignalP"/>
    </source>
</evidence>
<dbReference type="EMBL" id="JACIDW010000001">
    <property type="protein sequence ID" value="MBB3962646.1"/>
    <property type="molecule type" value="Genomic_DNA"/>
</dbReference>
<name>A0A7W6CUI7_9HYPH</name>
<dbReference type="RefSeq" id="WP_183898372.1">
    <property type="nucleotide sequence ID" value="NZ_JACIDW010000001.1"/>
</dbReference>
<evidence type="ECO:0000313" key="3">
    <source>
        <dbReference type="Proteomes" id="UP000582090"/>
    </source>
</evidence>
<gene>
    <name evidence="2" type="ORF">GGQ67_000264</name>
</gene>
<evidence type="ECO:0000313" key="2">
    <source>
        <dbReference type="EMBL" id="MBB3962646.1"/>
    </source>
</evidence>
<sequence length="120" mass="12827">MTHIASRRATKRLWPALAMMAASVAPLNLGGERAAYAADDPFESFPMIIHCKQKDTTHAFYLSRVTDAGVATYVASDRIAGTISLDGRAKAVGGEGGGNCVGKTLQDLRDSNQVYDLKPQ</sequence>
<keyword evidence="3" id="KW-1185">Reference proteome</keyword>
<proteinExistence type="predicted"/>
<keyword evidence="1" id="KW-0732">Signal</keyword>